<dbReference type="FunFam" id="3.30.50.10:FF:000028">
    <property type="entry name" value="Nuclear receptor subfamily 2, group E, member 3"/>
    <property type="match status" value="1"/>
</dbReference>
<dbReference type="InterPro" id="IPR050274">
    <property type="entry name" value="Nuclear_hormone_rcpt_NR2"/>
</dbReference>
<evidence type="ECO:0000256" key="7">
    <source>
        <dbReference type="ARBA" id="ARBA00023015"/>
    </source>
</evidence>
<evidence type="ECO:0000256" key="4">
    <source>
        <dbReference type="ARBA" id="ARBA00022771"/>
    </source>
</evidence>
<feature type="compositionally biased region" description="Low complexity" evidence="17">
    <location>
        <begin position="458"/>
        <end position="471"/>
    </location>
</feature>
<proteinExistence type="inferred from homology"/>
<evidence type="ECO:0000256" key="2">
    <source>
        <dbReference type="ARBA" id="ARBA00022499"/>
    </source>
</evidence>
<evidence type="ECO:0000256" key="8">
    <source>
        <dbReference type="ARBA" id="ARBA00023125"/>
    </source>
</evidence>
<comment type="function">
    <text evidence="12">Orphan nuclear receptor of retinal photoreceptor cells. Transcriptional factor that is an activator of rod development and repressor of cone development. Binds the promoter region of a number of rod- and cone-specific genes, including rhodopsin, M- and S-opsin and rod-specific phosphodiesterase beta subunit. Enhances rhodopsin expression. Represses M- and S-cone opsin expression.</text>
</comment>
<keyword evidence="7 16" id="KW-0805">Transcription regulation</keyword>
<dbReference type="GO" id="GO:0045944">
    <property type="term" value="P:positive regulation of transcription by RNA polymerase II"/>
    <property type="evidence" value="ECO:0007669"/>
    <property type="project" value="UniProtKB-ARBA"/>
</dbReference>
<keyword evidence="9 16" id="KW-0804">Transcription</keyword>
<comment type="similarity">
    <text evidence="16">Belongs to the nuclear hormone receptor family.</text>
</comment>
<evidence type="ECO:0000256" key="14">
    <source>
        <dbReference type="ARBA" id="ARBA00079595"/>
    </source>
</evidence>
<dbReference type="GO" id="GO:0005634">
    <property type="term" value="C:nucleus"/>
    <property type="evidence" value="ECO:0007669"/>
    <property type="project" value="UniProtKB-SubCell"/>
</dbReference>
<dbReference type="PROSITE" id="PS00031">
    <property type="entry name" value="NUCLEAR_REC_DBD_1"/>
    <property type="match status" value="1"/>
</dbReference>
<dbReference type="SUPFAM" id="SSF57716">
    <property type="entry name" value="Glucocorticoid receptor-like (DNA-binding domain)"/>
    <property type="match status" value="1"/>
</dbReference>
<evidence type="ECO:0000256" key="6">
    <source>
        <dbReference type="ARBA" id="ARBA00022843"/>
    </source>
</evidence>
<comment type="caution">
    <text evidence="20">The sequence shown here is derived from an EMBL/GenBank/DDBJ whole genome shotgun (WGS) entry which is preliminary data.</text>
</comment>
<dbReference type="PRINTS" id="PR00047">
    <property type="entry name" value="STROIDFINGER"/>
</dbReference>
<dbReference type="SMART" id="SM00430">
    <property type="entry name" value="HOLI"/>
    <property type="match status" value="1"/>
</dbReference>
<keyword evidence="5 16" id="KW-0862">Zinc</keyword>
<evidence type="ECO:0000256" key="11">
    <source>
        <dbReference type="ARBA" id="ARBA00023242"/>
    </source>
</evidence>
<keyword evidence="6" id="KW-0832">Ubl conjugation</keyword>
<dbReference type="Pfam" id="PF00104">
    <property type="entry name" value="Hormone_recep"/>
    <property type="match status" value="1"/>
</dbReference>
<feature type="region of interest" description="Disordered" evidence="17">
    <location>
        <begin position="15"/>
        <end position="58"/>
    </location>
</feature>
<evidence type="ECO:0000256" key="13">
    <source>
        <dbReference type="ARBA" id="ARBA00071097"/>
    </source>
</evidence>
<feature type="domain" description="Nuclear receptor" evidence="18">
    <location>
        <begin position="196"/>
        <end position="272"/>
    </location>
</feature>
<dbReference type="SUPFAM" id="SSF48508">
    <property type="entry name" value="Nuclear receptor ligand-binding domain"/>
    <property type="match status" value="1"/>
</dbReference>
<dbReference type="CDD" id="cd06970">
    <property type="entry name" value="NR_DBD_PNR"/>
    <property type="match status" value="1"/>
</dbReference>
<dbReference type="FunFam" id="1.10.565.10:FF:000022">
    <property type="entry name" value="Nuclear receptor subfamily 2 group E member 3"/>
    <property type="match status" value="1"/>
</dbReference>
<protein>
    <recommendedName>
        <fullName evidence="13">Photoreceptor-specific nuclear receptor</fullName>
    </recommendedName>
    <alternativeName>
        <fullName evidence="14">Nuclear receptor subfamily 2 group E member 3</fullName>
    </alternativeName>
    <alternativeName>
        <fullName evidence="15">Retina-specific nuclear receptor</fullName>
    </alternativeName>
</protein>
<dbReference type="Gene3D" id="3.30.50.10">
    <property type="entry name" value="Erythroid Transcription Factor GATA-1, subunit A"/>
    <property type="match status" value="1"/>
</dbReference>
<evidence type="ECO:0000256" key="10">
    <source>
        <dbReference type="ARBA" id="ARBA00023170"/>
    </source>
</evidence>
<accession>A0A164WB98</accession>
<keyword evidence="8 16" id="KW-0238">DNA-binding</keyword>
<dbReference type="GO" id="GO:0008270">
    <property type="term" value="F:zinc ion binding"/>
    <property type="evidence" value="ECO:0007669"/>
    <property type="project" value="UniProtKB-KW"/>
</dbReference>
<keyword evidence="2" id="KW-1017">Isopeptide bond</keyword>
<evidence type="ECO:0000256" key="9">
    <source>
        <dbReference type="ARBA" id="ARBA00023163"/>
    </source>
</evidence>
<organism evidence="20 21">
    <name type="scientific">Daphnia magna</name>
    <dbReference type="NCBI Taxonomy" id="35525"/>
    <lineage>
        <taxon>Eukaryota</taxon>
        <taxon>Metazoa</taxon>
        <taxon>Ecdysozoa</taxon>
        <taxon>Arthropoda</taxon>
        <taxon>Crustacea</taxon>
        <taxon>Branchiopoda</taxon>
        <taxon>Diplostraca</taxon>
        <taxon>Cladocera</taxon>
        <taxon>Anomopoda</taxon>
        <taxon>Daphniidae</taxon>
        <taxon>Daphnia</taxon>
    </lineage>
</organism>
<dbReference type="PROSITE" id="PS51843">
    <property type="entry name" value="NR_LBD"/>
    <property type="match status" value="1"/>
</dbReference>
<dbReference type="Proteomes" id="UP000076858">
    <property type="component" value="Unassembled WGS sequence"/>
</dbReference>
<dbReference type="InterPro" id="IPR001628">
    <property type="entry name" value="Znf_hrmn_rcpt"/>
</dbReference>
<dbReference type="InterPro" id="IPR001723">
    <property type="entry name" value="Nuclear_hrmn_rcpt"/>
</dbReference>
<dbReference type="InterPro" id="IPR013088">
    <property type="entry name" value="Znf_NHR/GATA"/>
</dbReference>
<dbReference type="Pfam" id="PF00105">
    <property type="entry name" value="zf-C4"/>
    <property type="match status" value="1"/>
</dbReference>
<comment type="subcellular location">
    <subcellularLocation>
        <location evidence="1 16">Nucleus</location>
    </subcellularLocation>
</comment>
<evidence type="ECO:0000313" key="21">
    <source>
        <dbReference type="Proteomes" id="UP000076858"/>
    </source>
</evidence>
<feature type="region of interest" description="Disordered" evidence="17">
    <location>
        <begin position="385"/>
        <end position="427"/>
    </location>
</feature>
<dbReference type="InterPro" id="IPR000536">
    <property type="entry name" value="Nucl_hrmn_rcpt_lig-bd"/>
</dbReference>
<feature type="compositionally biased region" description="Polar residues" evidence="17">
    <location>
        <begin position="442"/>
        <end position="457"/>
    </location>
</feature>
<reference evidence="20 21" key="1">
    <citation type="submission" date="2016-03" db="EMBL/GenBank/DDBJ databases">
        <title>EvidentialGene: Evidence-directed Construction of Genes on Genomes.</title>
        <authorList>
            <person name="Gilbert D.G."/>
            <person name="Choi J.-H."/>
            <person name="Mockaitis K."/>
            <person name="Colbourne J."/>
            <person name="Pfrender M."/>
        </authorList>
    </citation>
    <scope>NUCLEOTIDE SEQUENCE [LARGE SCALE GENOMIC DNA]</scope>
    <source>
        <strain evidence="20 21">Xinb3</strain>
        <tissue evidence="20">Complete organism</tissue>
    </source>
</reference>
<keyword evidence="11 16" id="KW-0539">Nucleus</keyword>
<keyword evidence="3 16" id="KW-0479">Metal-binding</keyword>
<name>A0A164WB98_9CRUS</name>
<feature type="region of interest" description="Disordered" evidence="17">
    <location>
        <begin position="442"/>
        <end position="515"/>
    </location>
</feature>
<dbReference type="SMART" id="SM00399">
    <property type="entry name" value="ZnF_C4"/>
    <property type="match status" value="1"/>
</dbReference>
<evidence type="ECO:0000256" key="5">
    <source>
        <dbReference type="ARBA" id="ARBA00022833"/>
    </source>
</evidence>
<evidence type="ECO:0000256" key="1">
    <source>
        <dbReference type="ARBA" id="ARBA00004123"/>
    </source>
</evidence>
<dbReference type="GO" id="GO:0003700">
    <property type="term" value="F:DNA-binding transcription factor activity"/>
    <property type="evidence" value="ECO:0007669"/>
    <property type="project" value="InterPro"/>
</dbReference>
<dbReference type="PANTHER" id="PTHR24083">
    <property type="entry name" value="NUCLEAR HORMONE RECEPTOR"/>
    <property type="match status" value="1"/>
</dbReference>
<feature type="domain" description="NR LBD" evidence="19">
    <location>
        <begin position="483"/>
        <end position="734"/>
    </location>
</feature>
<dbReference type="STRING" id="35525.A0A164WB98"/>
<sequence>MVVLQNSWWTAVHDSRDVSEDDSPINPTQEVHETNQRDYQYQHPTSRTPSPCLSTTSTSGSSCVMDEQQHHCDKLMGNGQQQQQQTQNYISLYGPQPAGPPSTSGYPPLPFPVSMLGGSFQLPLPMSYSVGSTGKTSHLTQHQQYANGVAVSTTLGITTPSNSTSSSSSITTVSTMAVPSRPAENNGASSKNAIPGLTCLVCGDSSSGKHYGILACNGCSGFFKRSVRRRLIYRCQAGSGHCVIDKAHRNQCQACRLKKCLQMGMNKDAVQNERQPRNSATLRPEILAEMDHERIIREAAAAVGAFGDISNASPKKLPMDFNSRVLKRISFTKTLIRIRPPVSLAMGLASAAAHAHYVNGMVGGRGDGHHYPTAALHAAAAAAAAQRAEIEREEVDRERGTSSGEGERTPSAVEGSPSPSAPPPRKLTRIEGAFHHFGVSQFHRSTSPQQMQQQSITHAPPSASSLASIPHSHPPPLAPVVPGPMPPLSTIVSSNSGGWYQNDPQPQPKQQQQTSTATFLATFQPQDNVYETAARLLFMAVKWAKSLPSFAGLPFRDQVILLEESWSELFLICAVQFCLPMDNNPLFSLANFSQPQVATLGSGNGGGNNVGTNNKNSQQTSADLRFLGELVTRFRVVSVDPAEFACLKAIILFKSETRGLKDPIQVENLQDQAQVMLNQHIRNQPLQRPARFGRLLLILPLLRHVTAHRLEQLYFRHTIGSTPMEKVLCDMYKN</sequence>
<feature type="compositionally biased region" description="Polar residues" evidence="17">
    <location>
        <begin position="490"/>
        <end position="503"/>
    </location>
</feature>
<evidence type="ECO:0000256" key="16">
    <source>
        <dbReference type="RuleBase" id="RU004334"/>
    </source>
</evidence>
<evidence type="ECO:0000256" key="12">
    <source>
        <dbReference type="ARBA" id="ARBA00053319"/>
    </source>
</evidence>
<dbReference type="PROSITE" id="PS51030">
    <property type="entry name" value="NUCLEAR_REC_DBD_2"/>
    <property type="match status" value="1"/>
</dbReference>
<evidence type="ECO:0000256" key="15">
    <source>
        <dbReference type="ARBA" id="ARBA00082944"/>
    </source>
</evidence>
<keyword evidence="4 16" id="KW-0863">Zinc-finger</keyword>
<dbReference type="EMBL" id="LRGB01001274">
    <property type="protein sequence ID" value="KZS13120.1"/>
    <property type="molecule type" value="Genomic_DNA"/>
</dbReference>
<gene>
    <name evidence="20" type="ORF">APZ42_021855</name>
</gene>
<evidence type="ECO:0000256" key="17">
    <source>
        <dbReference type="SAM" id="MobiDB-lite"/>
    </source>
</evidence>
<evidence type="ECO:0000256" key="3">
    <source>
        <dbReference type="ARBA" id="ARBA00022723"/>
    </source>
</evidence>
<dbReference type="InterPro" id="IPR035500">
    <property type="entry name" value="NHR-like_dom_sf"/>
</dbReference>
<keyword evidence="21" id="KW-1185">Reference proteome</keyword>
<dbReference type="GO" id="GO:0043565">
    <property type="term" value="F:sequence-specific DNA binding"/>
    <property type="evidence" value="ECO:0007669"/>
    <property type="project" value="InterPro"/>
</dbReference>
<evidence type="ECO:0000259" key="18">
    <source>
        <dbReference type="PROSITE" id="PS51030"/>
    </source>
</evidence>
<dbReference type="Gene3D" id="1.10.565.10">
    <property type="entry name" value="Retinoid X Receptor"/>
    <property type="match status" value="1"/>
</dbReference>
<dbReference type="AlphaFoldDB" id="A0A164WB98"/>
<evidence type="ECO:0000313" key="20">
    <source>
        <dbReference type="EMBL" id="KZS13120.1"/>
    </source>
</evidence>
<feature type="compositionally biased region" description="Low complexity" evidence="17">
    <location>
        <begin position="44"/>
        <end position="58"/>
    </location>
</feature>
<keyword evidence="10 16" id="KW-0675">Receptor</keyword>
<feature type="compositionally biased region" description="Pro residues" evidence="17">
    <location>
        <begin position="472"/>
        <end position="487"/>
    </location>
</feature>
<dbReference type="OrthoDB" id="5774777at2759"/>
<dbReference type="PRINTS" id="PR00398">
    <property type="entry name" value="STRDHORMONER"/>
</dbReference>
<feature type="compositionally biased region" description="Basic and acidic residues" evidence="17">
    <location>
        <begin position="388"/>
        <end position="408"/>
    </location>
</feature>
<evidence type="ECO:0000259" key="19">
    <source>
        <dbReference type="PROSITE" id="PS51843"/>
    </source>
</evidence>